<evidence type="ECO:0000256" key="1">
    <source>
        <dbReference type="ARBA" id="ARBA00022849"/>
    </source>
</evidence>
<feature type="domain" description="Phosphotyrosine protein phosphatase I" evidence="2">
    <location>
        <begin position="7"/>
        <end position="137"/>
    </location>
</feature>
<evidence type="ECO:0000313" key="3">
    <source>
        <dbReference type="EMBL" id="MFC4597789.1"/>
    </source>
</evidence>
<keyword evidence="4" id="KW-1185">Reference proteome</keyword>
<proteinExistence type="predicted"/>
<dbReference type="PANTHER" id="PTHR43428:SF1">
    <property type="entry name" value="ARSENATE REDUCTASE"/>
    <property type="match status" value="1"/>
</dbReference>
<gene>
    <name evidence="3" type="ORF">ACFO3S_06015</name>
</gene>
<dbReference type="SUPFAM" id="SSF52788">
    <property type="entry name" value="Phosphotyrosine protein phosphatases I"/>
    <property type="match status" value="1"/>
</dbReference>
<dbReference type="EC" id="1.20.4.4" evidence="3"/>
<dbReference type="GO" id="GO:0030612">
    <property type="term" value="F:arsenate reductase (thioredoxin) activity"/>
    <property type="evidence" value="ECO:0007669"/>
    <property type="project" value="UniProtKB-EC"/>
</dbReference>
<keyword evidence="3" id="KW-0560">Oxidoreductase</keyword>
<accession>A0ABV9FC69</accession>
<evidence type="ECO:0000259" key="2">
    <source>
        <dbReference type="SMART" id="SM00226"/>
    </source>
</evidence>
<reference evidence="4" key="1">
    <citation type="journal article" date="2019" name="Int. J. Syst. Evol. Microbiol.">
        <title>The Global Catalogue of Microorganisms (GCM) 10K type strain sequencing project: providing services to taxonomists for standard genome sequencing and annotation.</title>
        <authorList>
            <consortium name="The Broad Institute Genomics Platform"/>
            <consortium name="The Broad Institute Genome Sequencing Center for Infectious Disease"/>
            <person name="Wu L."/>
            <person name="Ma J."/>
        </authorList>
    </citation>
    <scope>NUCLEOTIDE SEQUENCE [LARGE SCALE GENOMIC DNA]</scope>
    <source>
        <strain evidence="4">CCUG 49571</strain>
    </source>
</reference>
<dbReference type="SMART" id="SM00226">
    <property type="entry name" value="LMWPc"/>
    <property type="match status" value="1"/>
</dbReference>
<comment type="caution">
    <text evidence="3">The sequence shown here is derived from an EMBL/GenBank/DDBJ whole genome shotgun (WGS) entry which is preliminary data.</text>
</comment>
<dbReference type="Proteomes" id="UP001596028">
    <property type="component" value="Unassembled WGS sequence"/>
</dbReference>
<name>A0ABV9FC69_9BACL</name>
<dbReference type="Gene3D" id="3.40.50.2300">
    <property type="match status" value="1"/>
</dbReference>
<sequence>MSREKDLRIYFLCGQNRCRSQMAEAFAKHYGSPSVVADSAGLDPSPLHPLTVEAMREIGLDVSEQISKRIDMKVFLSATVIVKLCEDIQEKCPIVPFGIRNEQWNVADPLAQAAPSIQDVRKARDEIKSKVIHLLQQHQACNPTTSR</sequence>
<dbReference type="PANTHER" id="PTHR43428">
    <property type="entry name" value="ARSENATE REDUCTASE"/>
    <property type="match status" value="1"/>
</dbReference>
<dbReference type="Pfam" id="PF01451">
    <property type="entry name" value="LMWPc"/>
    <property type="match status" value="1"/>
</dbReference>
<evidence type="ECO:0000313" key="4">
    <source>
        <dbReference type="Proteomes" id="UP001596028"/>
    </source>
</evidence>
<protein>
    <submittedName>
        <fullName evidence="3">Arsenate reductase ArsC</fullName>
        <ecNumber evidence="3">1.20.4.4</ecNumber>
    </submittedName>
</protein>
<dbReference type="EMBL" id="JBHSEP010000003">
    <property type="protein sequence ID" value="MFC4597789.1"/>
    <property type="molecule type" value="Genomic_DNA"/>
</dbReference>
<dbReference type="InterPro" id="IPR036196">
    <property type="entry name" value="Ptyr_pPase_sf"/>
</dbReference>
<organism evidence="3 4">
    <name type="scientific">Cohnella hongkongensis</name>
    <dbReference type="NCBI Taxonomy" id="178337"/>
    <lineage>
        <taxon>Bacteria</taxon>
        <taxon>Bacillati</taxon>
        <taxon>Bacillota</taxon>
        <taxon>Bacilli</taxon>
        <taxon>Bacillales</taxon>
        <taxon>Paenibacillaceae</taxon>
        <taxon>Cohnella</taxon>
    </lineage>
</organism>
<dbReference type="RefSeq" id="WP_378093360.1">
    <property type="nucleotide sequence ID" value="NZ_JBHSEP010000003.1"/>
</dbReference>
<dbReference type="CDD" id="cd16345">
    <property type="entry name" value="LMWP_ArsC"/>
    <property type="match status" value="1"/>
</dbReference>
<dbReference type="InterPro" id="IPR023485">
    <property type="entry name" value="Ptyr_pPase"/>
</dbReference>
<keyword evidence="1" id="KW-0059">Arsenical resistance</keyword>